<dbReference type="AlphaFoldDB" id="A0A183Q0W5"/>
<feature type="region of interest" description="Disordered" evidence="1">
    <location>
        <begin position="60"/>
        <end position="82"/>
    </location>
</feature>
<dbReference type="GO" id="GO:0016255">
    <property type="term" value="P:attachment of GPI anchor to protein"/>
    <property type="evidence" value="ECO:0007669"/>
    <property type="project" value="InterPro"/>
</dbReference>
<sequence>MPTPDFSMPFNVLCLVCSVVAVVFGSVHKATTTVFNVTLQQNASDSIITHLINRILTKKNTSKTMSEQNISTSAPSNHDKND</sequence>
<evidence type="ECO:0000313" key="3">
    <source>
        <dbReference type="EMBL" id="VDP81960.1"/>
    </source>
</evidence>
<feature type="compositionally biased region" description="Polar residues" evidence="1">
    <location>
        <begin position="62"/>
        <end position="76"/>
    </location>
</feature>
<keyword evidence="2" id="KW-0732">Signal</keyword>
<organism evidence="3 4">
    <name type="scientific">Schistosoma mattheei</name>
    <dbReference type="NCBI Taxonomy" id="31246"/>
    <lineage>
        <taxon>Eukaryota</taxon>
        <taxon>Metazoa</taxon>
        <taxon>Spiralia</taxon>
        <taxon>Lophotrochozoa</taxon>
        <taxon>Platyhelminthes</taxon>
        <taxon>Trematoda</taxon>
        <taxon>Digenea</taxon>
        <taxon>Strigeidida</taxon>
        <taxon>Schistosomatoidea</taxon>
        <taxon>Schistosomatidae</taxon>
        <taxon>Schistosoma</taxon>
    </lineage>
</organism>
<accession>A0A183Q0W5</accession>
<dbReference type="PANTHER" id="PTHR12959:SF11">
    <property type="entry name" value="GPI TRANSAMIDASE COMPONENT PIG-T"/>
    <property type="match status" value="1"/>
</dbReference>
<gene>
    <name evidence="3" type="ORF">SMTD_LOCUS20251</name>
</gene>
<dbReference type="PANTHER" id="PTHR12959">
    <property type="entry name" value="GPI TRANSAMIDASE COMPONENT PIG-T-RELATED"/>
    <property type="match status" value="1"/>
</dbReference>
<keyword evidence="4" id="KW-1185">Reference proteome</keyword>
<protein>
    <submittedName>
        <fullName evidence="3">Uncharacterized protein</fullName>
    </submittedName>
</protein>
<reference evidence="3 4" key="1">
    <citation type="submission" date="2018-11" db="EMBL/GenBank/DDBJ databases">
        <authorList>
            <consortium name="Pathogen Informatics"/>
        </authorList>
    </citation>
    <scope>NUCLEOTIDE SEQUENCE [LARGE SCALE GENOMIC DNA]</scope>
    <source>
        <strain>Denwood</strain>
        <strain evidence="4">Zambia</strain>
    </source>
</reference>
<evidence type="ECO:0000313" key="4">
    <source>
        <dbReference type="Proteomes" id="UP000269396"/>
    </source>
</evidence>
<dbReference type="Pfam" id="PF04113">
    <property type="entry name" value="Gpi16"/>
    <property type="match status" value="1"/>
</dbReference>
<dbReference type="STRING" id="31246.A0A183Q0W5"/>
<dbReference type="EMBL" id="UZAL01043975">
    <property type="protein sequence ID" value="VDP81960.1"/>
    <property type="molecule type" value="Genomic_DNA"/>
</dbReference>
<evidence type="ECO:0000256" key="1">
    <source>
        <dbReference type="SAM" id="MobiDB-lite"/>
    </source>
</evidence>
<name>A0A183Q0W5_9TREM</name>
<feature type="signal peptide" evidence="2">
    <location>
        <begin position="1"/>
        <end position="25"/>
    </location>
</feature>
<dbReference type="Proteomes" id="UP000269396">
    <property type="component" value="Unassembled WGS sequence"/>
</dbReference>
<dbReference type="GO" id="GO:0042765">
    <property type="term" value="C:GPI-anchor transamidase complex"/>
    <property type="evidence" value="ECO:0007669"/>
    <property type="project" value="InterPro"/>
</dbReference>
<feature type="chain" id="PRO_5043489739" evidence="2">
    <location>
        <begin position="26"/>
        <end position="82"/>
    </location>
</feature>
<evidence type="ECO:0000256" key="2">
    <source>
        <dbReference type="SAM" id="SignalP"/>
    </source>
</evidence>
<dbReference type="InterPro" id="IPR007245">
    <property type="entry name" value="PIG-T"/>
</dbReference>
<proteinExistence type="predicted"/>